<accession>A0A364NPT5</accession>
<dbReference type="EMBL" id="QKRX01000003">
    <property type="protein sequence ID" value="RAU19064.1"/>
    <property type="molecule type" value="Genomic_DNA"/>
</dbReference>
<evidence type="ECO:0000256" key="1">
    <source>
        <dbReference type="ARBA" id="ARBA00022448"/>
    </source>
</evidence>
<dbReference type="GO" id="GO:0022900">
    <property type="term" value="P:electron transport chain"/>
    <property type="evidence" value="ECO:0007669"/>
    <property type="project" value="InterPro"/>
</dbReference>
<evidence type="ECO:0000313" key="10">
    <source>
        <dbReference type="Proteomes" id="UP000250744"/>
    </source>
</evidence>
<dbReference type="OrthoDB" id="5520910at2"/>
<dbReference type="GO" id="GO:0042597">
    <property type="term" value="C:periplasmic space"/>
    <property type="evidence" value="ECO:0007669"/>
    <property type="project" value="InterPro"/>
</dbReference>
<keyword evidence="2 7" id="KW-0349">Heme</keyword>
<keyword evidence="4" id="KW-0249">Electron transport</keyword>
<comment type="PTM">
    <text evidence="7">Binds 1 heme group per subunit.</text>
</comment>
<feature type="signal peptide" evidence="8">
    <location>
        <begin position="1"/>
        <end position="21"/>
    </location>
</feature>
<keyword evidence="8" id="KW-0732">Signal</keyword>
<dbReference type="SUPFAM" id="SSF47175">
    <property type="entry name" value="Cytochromes"/>
    <property type="match status" value="1"/>
</dbReference>
<evidence type="ECO:0000256" key="5">
    <source>
        <dbReference type="ARBA" id="ARBA00023004"/>
    </source>
</evidence>
<dbReference type="InterPro" id="IPR010980">
    <property type="entry name" value="Cyt_c/b562"/>
</dbReference>
<feature type="binding site" description="axial binding residue" evidence="6">
    <location>
        <position position="142"/>
    </location>
    <ligand>
        <name>heme c</name>
        <dbReference type="ChEBI" id="CHEBI:61717"/>
    </ligand>
    <ligandPart>
        <name>Fe</name>
        <dbReference type="ChEBI" id="CHEBI:18248"/>
    </ligandPart>
</feature>
<evidence type="ECO:0000256" key="7">
    <source>
        <dbReference type="PIRSR" id="PIRSR000027-2"/>
    </source>
</evidence>
<evidence type="ECO:0008006" key="11">
    <source>
        <dbReference type="Google" id="ProtNLM"/>
    </source>
</evidence>
<comment type="caution">
    <text evidence="9">The sequence shown here is derived from an EMBL/GenBank/DDBJ whole genome shotgun (WGS) entry which is preliminary data.</text>
</comment>
<proteinExistence type="predicted"/>
<dbReference type="RefSeq" id="WP_112158451.1">
    <property type="nucleotide sequence ID" value="NZ_QKRX01000003.1"/>
</dbReference>
<evidence type="ECO:0000313" key="9">
    <source>
        <dbReference type="EMBL" id="RAU19064.1"/>
    </source>
</evidence>
<protein>
    <recommendedName>
        <fullName evidence="11">Cytochrome c</fullName>
    </recommendedName>
</protein>
<keyword evidence="5 6" id="KW-0408">Iron</keyword>
<dbReference type="PIRSF" id="PIRSF000027">
    <property type="entry name" value="Cytc_c_prime"/>
    <property type="match status" value="1"/>
</dbReference>
<keyword evidence="10" id="KW-1185">Reference proteome</keyword>
<gene>
    <name evidence="9" type="ORF">DN062_06225</name>
</gene>
<dbReference type="Gene3D" id="1.20.120.10">
    <property type="entry name" value="Cytochrome c/b562"/>
    <property type="match status" value="1"/>
</dbReference>
<evidence type="ECO:0000256" key="2">
    <source>
        <dbReference type="ARBA" id="ARBA00022617"/>
    </source>
</evidence>
<feature type="binding site" description="covalent" evidence="7">
    <location>
        <position position="138"/>
    </location>
    <ligand>
        <name>heme c</name>
        <dbReference type="ChEBI" id="CHEBI:61717"/>
    </ligand>
</feature>
<feature type="binding site" description="covalent" evidence="7">
    <location>
        <position position="141"/>
    </location>
    <ligand>
        <name>heme c</name>
        <dbReference type="ChEBI" id="CHEBI:61717"/>
    </ligand>
</feature>
<keyword evidence="3 6" id="KW-0479">Metal-binding</keyword>
<dbReference type="Pfam" id="PF01322">
    <property type="entry name" value="Cytochrom_C_2"/>
    <property type="match status" value="1"/>
</dbReference>
<name>A0A364NPT5_9GAMM</name>
<evidence type="ECO:0000256" key="8">
    <source>
        <dbReference type="SAM" id="SignalP"/>
    </source>
</evidence>
<dbReference type="Proteomes" id="UP000250744">
    <property type="component" value="Unassembled WGS sequence"/>
</dbReference>
<dbReference type="InterPro" id="IPR012127">
    <property type="entry name" value="Cyt_c_prime"/>
</dbReference>
<dbReference type="PROSITE" id="PS51009">
    <property type="entry name" value="CYTCII"/>
    <property type="match status" value="1"/>
</dbReference>
<keyword evidence="1" id="KW-0813">Transport</keyword>
<dbReference type="GO" id="GO:0020037">
    <property type="term" value="F:heme binding"/>
    <property type="evidence" value="ECO:0007669"/>
    <property type="project" value="InterPro"/>
</dbReference>
<reference evidence="9 10" key="1">
    <citation type="submission" date="2018-06" db="EMBL/GenBank/DDBJ databases">
        <title>Nitrincola tibetense sp. nov., isolated from Lake XuguoCo on Tibetan Plateau.</title>
        <authorList>
            <person name="Xing P."/>
        </authorList>
    </citation>
    <scope>NUCLEOTIDE SEQUENCE [LARGE SCALE GENOMIC DNA]</scope>
    <source>
        <strain evidence="10">xg18</strain>
    </source>
</reference>
<dbReference type="AlphaFoldDB" id="A0A364NPT5"/>
<organism evidence="9 10">
    <name type="scientific">Nitrincola tibetensis</name>
    <dbReference type="NCBI Taxonomy" id="2219697"/>
    <lineage>
        <taxon>Bacteria</taxon>
        <taxon>Pseudomonadati</taxon>
        <taxon>Pseudomonadota</taxon>
        <taxon>Gammaproteobacteria</taxon>
        <taxon>Oceanospirillales</taxon>
        <taxon>Oceanospirillaceae</taxon>
        <taxon>Nitrincola</taxon>
    </lineage>
</organism>
<evidence type="ECO:0000256" key="3">
    <source>
        <dbReference type="ARBA" id="ARBA00022723"/>
    </source>
</evidence>
<dbReference type="InterPro" id="IPR002321">
    <property type="entry name" value="Cyt_c_II"/>
</dbReference>
<evidence type="ECO:0000256" key="4">
    <source>
        <dbReference type="ARBA" id="ARBA00022982"/>
    </source>
</evidence>
<feature type="chain" id="PRO_5016809779" description="Cytochrome c" evidence="8">
    <location>
        <begin position="22"/>
        <end position="148"/>
    </location>
</feature>
<dbReference type="GO" id="GO:0005506">
    <property type="term" value="F:iron ion binding"/>
    <property type="evidence" value="ECO:0007669"/>
    <property type="project" value="InterPro"/>
</dbReference>
<evidence type="ECO:0000256" key="6">
    <source>
        <dbReference type="PIRSR" id="PIRSR000027-1"/>
    </source>
</evidence>
<sequence>MLLRKLVPVFALSLASAGVSADRLKPEDAVEYRQSAFRLMSFQLGVLNPLHRRQAYDDEAFVYRAETLSRLAELALEGFTEDSKGQQSRTQARMWDEREAFETRLREFAETTAQMAERSAAGDSRATRDLFRQTLQSCKSCHDRYRIE</sequence>
<dbReference type="GO" id="GO:0009055">
    <property type="term" value="F:electron transfer activity"/>
    <property type="evidence" value="ECO:0007669"/>
    <property type="project" value="InterPro"/>
</dbReference>